<feature type="compositionally biased region" description="Basic and acidic residues" evidence="1">
    <location>
        <begin position="10"/>
        <end position="22"/>
    </location>
</feature>
<accession>A0A5M6HR99</accession>
<comment type="caution">
    <text evidence="2">The sequence shown here is derived from an EMBL/GenBank/DDBJ whole genome shotgun (WGS) entry which is preliminary data.</text>
</comment>
<gene>
    <name evidence="2" type="ORF">F1193_13655</name>
</gene>
<dbReference type="Proteomes" id="UP000323886">
    <property type="component" value="Unassembled WGS sequence"/>
</dbReference>
<evidence type="ECO:0000256" key="1">
    <source>
        <dbReference type="SAM" id="MobiDB-lite"/>
    </source>
</evidence>
<evidence type="ECO:0000313" key="2">
    <source>
        <dbReference type="EMBL" id="KAA5598228.1"/>
    </source>
</evidence>
<keyword evidence="3" id="KW-1185">Reference proteome</keyword>
<feature type="region of interest" description="Disordered" evidence="1">
    <location>
        <begin position="153"/>
        <end position="193"/>
    </location>
</feature>
<feature type="region of interest" description="Disordered" evidence="1">
    <location>
        <begin position="1"/>
        <end position="42"/>
    </location>
</feature>
<organism evidence="2 3">
    <name type="scientific">Blastochloris sulfoviridis</name>
    <dbReference type="NCBI Taxonomy" id="50712"/>
    <lineage>
        <taxon>Bacteria</taxon>
        <taxon>Pseudomonadati</taxon>
        <taxon>Pseudomonadota</taxon>
        <taxon>Alphaproteobacteria</taxon>
        <taxon>Hyphomicrobiales</taxon>
        <taxon>Blastochloridaceae</taxon>
        <taxon>Blastochloris</taxon>
    </lineage>
</organism>
<evidence type="ECO:0000313" key="3">
    <source>
        <dbReference type="Proteomes" id="UP000323886"/>
    </source>
</evidence>
<proteinExistence type="predicted"/>
<dbReference type="EMBL" id="VWPL01000029">
    <property type="protein sequence ID" value="KAA5598228.1"/>
    <property type="molecule type" value="Genomic_DNA"/>
</dbReference>
<protein>
    <submittedName>
        <fullName evidence="2">Uncharacterized protein</fullName>
    </submittedName>
</protein>
<sequence length="247" mass="27109">MIGVTGARPPRADAPECQDAFRAESTSQSSADAPRSAGEPKCAEAKKLSERLKCESLGMTPACAPSPRDLEQKANLLTFEIETELTKYGELLKRDWTHVSNRQRLCAFSMAELDRNYEIATQNPKILGALQERASSIQNCQTVWERHVSPRQVEDMSAVGTDTAPKSLDGLAGGDNRRGLTPVPSPSDSLPDNLVRDMRTQLDKLKPGMARLSESVRILQNATKTIEQVARFHMLFCDPNGTVKAGK</sequence>
<dbReference type="AlphaFoldDB" id="A0A5M6HR99"/>
<dbReference type="OrthoDB" id="8479173at2"/>
<name>A0A5M6HR99_9HYPH</name>
<reference evidence="2 3" key="1">
    <citation type="submission" date="2019-09" db="EMBL/GenBank/DDBJ databases">
        <title>Draft Whole-Genome sequence of Blastochloris sulfoviridis DSM 729.</title>
        <authorList>
            <person name="Meyer T.E."/>
            <person name="Kyndt J.A."/>
        </authorList>
    </citation>
    <scope>NUCLEOTIDE SEQUENCE [LARGE SCALE GENOMIC DNA]</scope>
    <source>
        <strain evidence="2 3">DSM 729</strain>
    </source>
</reference>
<dbReference type="RefSeq" id="WP_150098364.1">
    <property type="nucleotide sequence ID" value="NZ_VWPL01000029.1"/>
</dbReference>